<gene>
    <name evidence="1" type="ORF">C490910_050</name>
    <name evidence="2" type="ORF">CC030809_00046</name>
</gene>
<accession>A0A1D8KTT7</accession>
<dbReference type="EMBL" id="KU686212">
    <property type="protein sequence ID" value="AOV61974.1"/>
    <property type="molecule type" value="Genomic_DNA"/>
</dbReference>
<proteinExistence type="predicted"/>
<evidence type="ECO:0000313" key="1">
    <source>
        <dbReference type="EMBL" id="AOV61974.1"/>
    </source>
</evidence>
<reference evidence="2 4" key="2">
    <citation type="submission" date="2020-06" db="EMBL/GenBank/DDBJ databases">
        <authorList>
            <person name="Puxty R.J."/>
            <person name="Weihe C."/>
            <person name="Marston M.F."/>
            <person name="Martiny J.B.H."/>
        </authorList>
    </citation>
    <scope>NUCLEOTIDE SEQUENCE [LARGE SCALE GENOMIC DNA]</scope>
    <source>
        <strain evidence="2">0809CC03</strain>
    </source>
</reference>
<dbReference type="Proteomes" id="UP000510897">
    <property type="component" value="Segment"/>
</dbReference>
<keyword evidence="3" id="KW-1185">Reference proteome</keyword>
<evidence type="ECO:0000313" key="3">
    <source>
        <dbReference type="Proteomes" id="UP000203902"/>
    </source>
</evidence>
<dbReference type="KEGG" id="vg:30308104"/>
<evidence type="ECO:0000313" key="4">
    <source>
        <dbReference type="Proteomes" id="UP000510897"/>
    </source>
</evidence>
<dbReference type="GeneID" id="30308104"/>
<reference evidence="2 4" key="3">
    <citation type="submission" date="2020-07" db="EMBL/GenBank/DDBJ databases">
        <title>Signatures of coevolution in a cyanophage population.</title>
        <authorList>
            <person name="Abebe J."/>
        </authorList>
    </citation>
    <scope>NUCLEOTIDE SEQUENCE [LARGE SCALE GENOMIC DNA]</scope>
    <source>
        <strain evidence="2">0809CC03</strain>
    </source>
</reference>
<sequence>MTRSIIHPELQIPEWGTEEYRIWWESQYDQHESHELQRTPPMEVLEWADGFVGK</sequence>
<reference evidence="1 3" key="1">
    <citation type="journal article" date="2016" name="Virology">
        <title>The genomic content and context of auxiliary metabolic genes in marine cyanomyoviruses.</title>
        <authorList>
            <person name="Crummett L.T."/>
            <person name="Puxty R.J."/>
            <person name="Weihe C."/>
            <person name="Marston M.F."/>
            <person name="Martiny J.B."/>
        </authorList>
    </citation>
    <scope>NUCLEOTIDE SEQUENCE [LARGE SCALE GENOMIC DNA]</scope>
    <source>
        <strain evidence="1">0910CC49</strain>
    </source>
</reference>
<protein>
    <submittedName>
        <fullName evidence="1">Uncharacterized protein</fullName>
    </submittedName>
</protein>
<evidence type="ECO:0000313" key="2">
    <source>
        <dbReference type="EMBL" id="QLF86102.1"/>
    </source>
</evidence>
<organism evidence="1 3">
    <name type="scientific">Synechococcus phage S-CAM7</name>
    <dbReference type="NCBI Taxonomy" id="1883368"/>
    <lineage>
        <taxon>Viruses</taxon>
        <taxon>Duplodnaviria</taxon>
        <taxon>Heunggongvirae</taxon>
        <taxon>Uroviricota</taxon>
        <taxon>Caudoviricetes</taxon>
        <taxon>Pantevenvirales</taxon>
        <taxon>Kyanoviridae</taxon>
        <taxon>Mazuvirus</taxon>
        <taxon>Mazuvirus scam7</taxon>
    </lineage>
</organism>
<dbReference type="EMBL" id="MT586120">
    <property type="protein sequence ID" value="QLF86102.1"/>
    <property type="molecule type" value="Genomic_DNA"/>
</dbReference>
<dbReference type="Proteomes" id="UP000203902">
    <property type="component" value="Segment"/>
</dbReference>
<dbReference type="RefSeq" id="YP_009322983.1">
    <property type="nucleotide sequence ID" value="NC_031927.1"/>
</dbReference>
<name>A0A1D8KTT7_9CAUD</name>